<comment type="caution">
    <text evidence="2">The sequence shown here is derived from an EMBL/GenBank/DDBJ whole genome shotgun (WGS) entry which is preliminary data.</text>
</comment>
<proteinExistence type="predicted"/>
<gene>
    <name evidence="2" type="ORF">ACFSC2_01800</name>
</gene>
<sequence>MRYYIAIIFLNLIAVLVFITAFLTTFNNIRFYNQSDIRIGKVSKVNLETVFSNGRNLNAYEFEINNDKKKLFLTAYETLDYNIQTGDSIVFKNLYINETNAKVLSVNGKKVDSYYGVFDLLMLISLVVIILSYYYYFKFKKRNKYKNKKKEYDLLYSRKNKKK</sequence>
<dbReference type="Proteomes" id="UP001597138">
    <property type="component" value="Unassembled WGS sequence"/>
</dbReference>
<feature type="transmembrane region" description="Helical" evidence="1">
    <location>
        <begin position="114"/>
        <end position="136"/>
    </location>
</feature>
<dbReference type="EMBL" id="JBHUDZ010000002">
    <property type="protein sequence ID" value="MFD1601464.1"/>
    <property type="molecule type" value="Genomic_DNA"/>
</dbReference>
<dbReference type="RefSeq" id="WP_379815920.1">
    <property type="nucleotide sequence ID" value="NZ_JBHUDZ010000002.1"/>
</dbReference>
<feature type="transmembrane region" description="Helical" evidence="1">
    <location>
        <begin position="7"/>
        <end position="26"/>
    </location>
</feature>
<accession>A0ABW4H7T4</accession>
<keyword evidence="1" id="KW-1133">Transmembrane helix</keyword>
<evidence type="ECO:0000313" key="2">
    <source>
        <dbReference type="EMBL" id="MFD1601464.1"/>
    </source>
</evidence>
<name>A0ABW4H7T4_9FLAO</name>
<keyword evidence="1" id="KW-0472">Membrane</keyword>
<keyword evidence="1" id="KW-0812">Transmembrane</keyword>
<protein>
    <recommendedName>
        <fullName evidence="4">PepSY-associated TM region</fullName>
    </recommendedName>
</protein>
<evidence type="ECO:0008006" key="4">
    <source>
        <dbReference type="Google" id="ProtNLM"/>
    </source>
</evidence>
<reference evidence="3" key="1">
    <citation type="journal article" date="2019" name="Int. J. Syst. Evol. Microbiol.">
        <title>The Global Catalogue of Microorganisms (GCM) 10K type strain sequencing project: providing services to taxonomists for standard genome sequencing and annotation.</title>
        <authorList>
            <consortium name="The Broad Institute Genomics Platform"/>
            <consortium name="The Broad Institute Genome Sequencing Center for Infectious Disease"/>
            <person name="Wu L."/>
            <person name="Ma J."/>
        </authorList>
    </citation>
    <scope>NUCLEOTIDE SEQUENCE [LARGE SCALE GENOMIC DNA]</scope>
    <source>
        <strain evidence="3">CCUG 70865</strain>
    </source>
</reference>
<organism evidence="2 3">
    <name type="scientific">Flavobacterium artemisiae</name>
    <dbReference type="NCBI Taxonomy" id="2126556"/>
    <lineage>
        <taxon>Bacteria</taxon>
        <taxon>Pseudomonadati</taxon>
        <taxon>Bacteroidota</taxon>
        <taxon>Flavobacteriia</taxon>
        <taxon>Flavobacteriales</taxon>
        <taxon>Flavobacteriaceae</taxon>
        <taxon>Flavobacterium</taxon>
    </lineage>
</organism>
<keyword evidence="3" id="KW-1185">Reference proteome</keyword>
<evidence type="ECO:0000313" key="3">
    <source>
        <dbReference type="Proteomes" id="UP001597138"/>
    </source>
</evidence>
<evidence type="ECO:0000256" key="1">
    <source>
        <dbReference type="SAM" id="Phobius"/>
    </source>
</evidence>